<sequence length="233" mass="24258">MSPLERMRNRQQAALALLGVAPPRTRPFLTGAVLMGALMLDDAEAAAARTASAEGRAFAADQAAQQAPTPEAGAAGPEGSGCSGTGQSQPAEPPPAGAQRVEAPPAKEPPPPPAAEPAQADAPAASEDPTPPPAAKTKPVKWTPERKQAIRTWFPQRDDVRMAAAVNALPGEAATIEQCLAHADYMGLKRPRFALPPAPPARAPTPQPAGNNGKVHRATLPRRTRTRPMPWSC</sequence>
<reference evidence="2 3" key="1">
    <citation type="submission" date="2020-03" db="EMBL/GenBank/DDBJ databases">
        <title>Roseomonas selenitidurans sp. nov. isolated from soil.</title>
        <authorList>
            <person name="Liu H."/>
        </authorList>
    </citation>
    <scope>NUCLEOTIDE SEQUENCE [LARGE SCALE GENOMIC DNA]</scope>
    <source>
        <strain evidence="2 3">JCM 15073</strain>
    </source>
</reference>
<feature type="compositionally biased region" description="Pro residues" evidence="1">
    <location>
        <begin position="106"/>
        <end position="115"/>
    </location>
</feature>
<feature type="compositionally biased region" description="Low complexity" evidence="1">
    <location>
        <begin position="116"/>
        <end position="125"/>
    </location>
</feature>
<gene>
    <name evidence="2" type="ORF">HB662_01395</name>
</gene>
<feature type="region of interest" description="Disordered" evidence="1">
    <location>
        <begin position="192"/>
        <end position="233"/>
    </location>
</feature>
<accession>A0ABX1EVX7</accession>
<dbReference type="RefSeq" id="WP_168046383.1">
    <property type="nucleotide sequence ID" value="NZ_JAATJR010000001.1"/>
</dbReference>
<evidence type="ECO:0000313" key="3">
    <source>
        <dbReference type="Proteomes" id="UP000765160"/>
    </source>
</evidence>
<feature type="compositionally biased region" description="Pro residues" evidence="1">
    <location>
        <begin position="194"/>
        <end position="207"/>
    </location>
</feature>
<keyword evidence="3" id="KW-1185">Reference proteome</keyword>
<proteinExistence type="predicted"/>
<feature type="compositionally biased region" description="Basic residues" evidence="1">
    <location>
        <begin position="214"/>
        <end position="226"/>
    </location>
</feature>
<feature type="compositionally biased region" description="Low complexity" evidence="1">
    <location>
        <begin position="44"/>
        <end position="75"/>
    </location>
</feature>
<evidence type="ECO:0000256" key="1">
    <source>
        <dbReference type="SAM" id="MobiDB-lite"/>
    </source>
</evidence>
<name>A0ABX1EVX7_9PROT</name>
<protein>
    <submittedName>
        <fullName evidence="2">Uncharacterized protein</fullName>
    </submittedName>
</protein>
<feature type="region of interest" description="Disordered" evidence="1">
    <location>
        <begin position="44"/>
        <end position="146"/>
    </location>
</feature>
<evidence type="ECO:0000313" key="2">
    <source>
        <dbReference type="EMBL" id="NKE43414.1"/>
    </source>
</evidence>
<dbReference type="EMBL" id="JAAVTX010000001">
    <property type="protein sequence ID" value="NKE43414.1"/>
    <property type="molecule type" value="Genomic_DNA"/>
</dbReference>
<organism evidence="2 3">
    <name type="scientific">Falsiroseomonas frigidaquae</name>
    <dbReference type="NCBI Taxonomy" id="487318"/>
    <lineage>
        <taxon>Bacteria</taxon>
        <taxon>Pseudomonadati</taxon>
        <taxon>Pseudomonadota</taxon>
        <taxon>Alphaproteobacteria</taxon>
        <taxon>Acetobacterales</taxon>
        <taxon>Roseomonadaceae</taxon>
        <taxon>Falsiroseomonas</taxon>
    </lineage>
</organism>
<comment type="caution">
    <text evidence="2">The sequence shown here is derived from an EMBL/GenBank/DDBJ whole genome shotgun (WGS) entry which is preliminary data.</text>
</comment>
<dbReference type="Proteomes" id="UP000765160">
    <property type="component" value="Unassembled WGS sequence"/>
</dbReference>